<sequence>MKKYRLSRDGTLIISKDSIIDKHLRFDGKVFAGIMTIFWGNIEAKEVNLAGKNIVNGDILCEKAVIGAKTKFNRLIARKDVIIFPKCRGIYVQADSVIIKEGCVLGKVKANRIIIDGLAKIKELEGGRIIASSEF</sequence>
<reference evidence="2" key="1">
    <citation type="journal article" date="2020" name="mSystems">
        <title>Genome- and Community-Level Interaction Insights into Carbon Utilization and Element Cycling Functions of Hydrothermarchaeota in Hydrothermal Sediment.</title>
        <authorList>
            <person name="Zhou Z."/>
            <person name="Liu Y."/>
            <person name="Xu W."/>
            <person name="Pan J."/>
            <person name="Luo Z.H."/>
            <person name="Li M."/>
        </authorList>
    </citation>
    <scope>NUCLEOTIDE SEQUENCE [LARGE SCALE GENOMIC DNA]</scope>
    <source>
        <strain evidence="2">SpSt-62</strain>
        <strain evidence="1">SpSt-97</strain>
    </source>
</reference>
<dbReference type="AlphaFoldDB" id="A0A7C4S5N2"/>
<accession>A0A7C4S5N2</accession>
<protein>
    <recommendedName>
        <fullName evidence="3">Polymer-forming cytoskeletal protein</fullName>
    </recommendedName>
</protein>
<evidence type="ECO:0000313" key="2">
    <source>
        <dbReference type="EMBL" id="HGU59390.1"/>
    </source>
</evidence>
<name>A0A7C4S5N2_9EURY</name>
<gene>
    <name evidence="2" type="ORF">ENT89_04315</name>
    <name evidence="1" type="ORF">ENX77_03480</name>
</gene>
<proteinExistence type="predicted"/>
<dbReference type="EMBL" id="DTPI01000023">
    <property type="protein sequence ID" value="HGE66174.1"/>
    <property type="molecule type" value="Genomic_DNA"/>
</dbReference>
<evidence type="ECO:0000313" key="1">
    <source>
        <dbReference type="EMBL" id="HGE66174.1"/>
    </source>
</evidence>
<evidence type="ECO:0008006" key="3">
    <source>
        <dbReference type="Google" id="ProtNLM"/>
    </source>
</evidence>
<dbReference type="EMBL" id="DTAK01000026">
    <property type="protein sequence ID" value="HGU59390.1"/>
    <property type="molecule type" value="Genomic_DNA"/>
</dbReference>
<comment type="caution">
    <text evidence="2">The sequence shown here is derived from an EMBL/GenBank/DDBJ whole genome shotgun (WGS) entry which is preliminary data.</text>
</comment>
<organism evidence="2">
    <name type="scientific">Geoglobus ahangari</name>
    <dbReference type="NCBI Taxonomy" id="113653"/>
    <lineage>
        <taxon>Archaea</taxon>
        <taxon>Methanobacteriati</taxon>
        <taxon>Methanobacteriota</taxon>
        <taxon>Archaeoglobi</taxon>
        <taxon>Archaeoglobales</taxon>
        <taxon>Archaeoglobaceae</taxon>
        <taxon>Geoglobus</taxon>
    </lineage>
</organism>